<dbReference type="SMART" id="SM00516">
    <property type="entry name" value="SEC14"/>
    <property type="match status" value="1"/>
</dbReference>
<proteinExistence type="predicted"/>
<dbReference type="Proteomes" id="UP000485058">
    <property type="component" value="Unassembled WGS sequence"/>
</dbReference>
<protein>
    <submittedName>
        <fullName evidence="2">CRAL-TRIO domain-containing protein</fullName>
    </submittedName>
</protein>
<sequence length="306" mass="34137">MDLQASQLRPFKTHKFVLLISHLDCTPEHAARPRKEMEAQADSCDTKVLPSRKEEQAAKILQLKEQLQSSGQADSAGAQLVQGGELQHASDIVSDAYLHRWLRARSWDVQKACSDIVKHAEWRVSFMPNGRIDEATVANEIACEKLYLQGIDRQGRPLMIALARKHNGWTRSLEELERMCCYVLDEMAKMAAPHVDRNPRGQCCTLLDLTDMAMVSMDVQAIKTLLTLLGEHYVERLGALIFWNPPLIFWGVWNSLSPLLPEVTRAKIFVIDPSKTASLVELVGAEVLPTEYGGSAELAAPLGKQG</sequence>
<dbReference type="PANTHER" id="PTHR46277">
    <property type="entry name" value="OS03G0850700 PROTEIN"/>
    <property type="match status" value="1"/>
</dbReference>
<dbReference type="CDD" id="cd00170">
    <property type="entry name" value="SEC14"/>
    <property type="match status" value="1"/>
</dbReference>
<name>A0A699ZGW3_HAELA</name>
<dbReference type="Gene3D" id="3.40.525.10">
    <property type="entry name" value="CRAL-TRIO lipid binding domain"/>
    <property type="match status" value="1"/>
</dbReference>
<dbReference type="InterPro" id="IPR001251">
    <property type="entry name" value="CRAL-TRIO_dom"/>
</dbReference>
<evidence type="ECO:0000313" key="3">
    <source>
        <dbReference type="Proteomes" id="UP000485058"/>
    </source>
</evidence>
<dbReference type="SUPFAM" id="SSF52087">
    <property type="entry name" value="CRAL/TRIO domain"/>
    <property type="match status" value="1"/>
</dbReference>
<keyword evidence="3" id="KW-1185">Reference proteome</keyword>
<feature type="domain" description="CRAL-TRIO" evidence="1">
    <location>
        <begin position="134"/>
        <end position="300"/>
    </location>
</feature>
<comment type="caution">
    <text evidence="2">The sequence shown here is derived from an EMBL/GenBank/DDBJ whole genome shotgun (WGS) entry which is preliminary data.</text>
</comment>
<dbReference type="Pfam" id="PF00650">
    <property type="entry name" value="CRAL_TRIO"/>
    <property type="match status" value="1"/>
</dbReference>
<reference evidence="2 3" key="1">
    <citation type="submission" date="2020-02" db="EMBL/GenBank/DDBJ databases">
        <title>Draft genome sequence of Haematococcus lacustris strain NIES-144.</title>
        <authorList>
            <person name="Morimoto D."/>
            <person name="Nakagawa S."/>
            <person name="Yoshida T."/>
            <person name="Sawayama S."/>
        </authorList>
    </citation>
    <scope>NUCLEOTIDE SEQUENCE [LARGE SCALE GENOMIC DNA]</scope>
    <source>
        <strain evidence="2 3">NIES-144</strain>
    </source>
</reference>
<evidence type="ECO:0000259" key="1">
    <source>
        <dbReference type="PROSITE" id="PS50191"/>
    </source>
</evidence>
<gene>
    <name evidence="2" type="ORF">HaLaN_18448</name>
</gene>
<dbReference type="EMBL" id="BLLF01001777">
    <property type="protein sequence ID" value="GFH21195.1"/>
    <property type="molecule type" value="Genomic_DNA"/>
</dbReference>
<dbReference type="PANTHER" id="PTHR46277:SF3">
    <property type="entry name" value="BINDING PROTEIN, PUTATIVE-RELATED"/>
    <property type="match status" value="1"/>
</dbReference>
<dbReference type="SMART" id="SM01100">
    <property type="entry name" value="CRAL_TRIO_N"/>
    <property type="match status" value="1"/>
</dbReference>
<evidence type="ECO:0000313" key="2">
    <source>
        <dbReference type="EMBL" id="GFH21195.1"/>
    </source>
</evidence>
<dbReference type="AlphaFoldDB" id="A0A699ZGW3"/>
<organism evidence="2 3">
    <name type="scientific">Haematococcus lacustris</name>
    <name type="common">Green alga</name>
    <name type="synonym">Haematococcus pluvialis</name>
    <dbReference type="NCBI Taxonomy" id="44745"/>
    <lineage>
        <taxon>Eukaryota</taxon>
        <taxon>Viridiplantae</taxon>
        <taxon>Chlorophyta</taxon>
        <taxon>core chlorophytes</taxon>
        <taxon>Chlorophyceae</taxon>
        <taxon>CS clade</taxon>
        <taxon>Chlamydomonadales</taxon>
        <taxon>Haematococcaceae</taxon>
        <taxon>Haematococcus</taxon>
    </lineage>
</organism>
<dbReference type="InterPro" id="IPR036273">
    <property type="entry name" value="CRAL/TRIO_N_dom_sf"/>
</dbReference>
<dbReference type="InterPro" id="IPR011074">
    <property type="entry name" value="CRAL/TRIO_N_dom"/>
</dbReference>
<accession>A0A699ZGW3</accession>
<dbReference type="PROSITE" id="PS50191">
    <property type="entry name" value="CRAL_TRIO"/>
    <property type="match status" value="1"/>
</dbReference>
<dbReference type="InterPro" id="IPR036865">
    <property type="entry name" value="CRAL-TRIO_dom_sf"/>
</dbReference>
<dbReference type="SUPFAM" id="SSF46938">
    <property type="entry name" value="CRAL/TRIO N-terminal domain"/>
    <property type="match status" value="1"/>
</dbReference>